<evidence type="ECO:0000313" key="4">
    <source>
        <dbReference type="WBParaSite" id="PDA_v2.g10153.t1"/>
    </source>
</evidence>
<proteinExistence type="predicted"/>
<evidence type="ECO:0000313" key="3">
    <source>
        <dbReference type="Proteomes" id="UP000887578"/>
    </source>
</evidence>
<keyword evidence="3" id="KW-1185">Reference proteome</keyword>
<feature type="region of interest" description="Disordered" evidence="1">
    <location>
        <begin position="34"/>
        <end position="172"/>
    </location>
</feature>
<name>A0A914NXG6_9BILA</name>
<feature type="compositionally biased region" description="Low complexity" evidence="1">
    <location>
        <begin position="61"/>
        <end position="73"/>
    </location>
</feature>
<organism evidence="3 4">
    <name type="scientific">Panagrolaimus davidi</name>
    <dbReference type="NCBI Taxonomy" id="227884"/>
    <lineage>
        <taxon>Eukaryota</taxon>
        <taxon>Metazoa</taxon>
        <taxon>Ecdysozoa</taxon>
        <taxon>Nematoda</taxon>
        <taxon>Chromadorea</taxon>
        <taxon>Rhabditida</taxon>
        <taxon>Tylenchina</taxon>
        <taxon>Panagrolaimomorpha</taxon>
        <taxon>Panagrolaimoidea</taxon>
        <taxon>Panagrolaimidae</taxon>
        <taxon>Panagrolaimus</taxon>
    </lineage>
</organism>
<keyword evidence="2" id="KW-0472">Membrane</keyword>
<feature type="compositionally biased region" description="Basic and acidic residues" evidence="1">
    <location>
        <begin position="104"/>
        <end position="146"/>
    </location>
</feature>
<evidence type="ECO:0000256" key="1">
    <source>
        <dbReference type="SAM" id="MobiDB-lite"/>
    </source>
</evidence>
<keyword evidence="2" id="KW-1133">Transmembrane helix</keyword>
<evidence type="ECO:0000256" key="2">
    <source>
        <dbReference type="SAM" id="Phobius"/>
    </source>
</evidence>
<dbReference type="Proteomes" id="UP000887578">
    <property type="component" value="Unplaced"/>
</dbReference>
<reference evidence="4" key="1">
    <citation type="submission" date="2022-11" db="UniProtKB">
        <authorList>
            <consortium name="WormBaseParasite"/>
        </authorList>
    </citation>
    <scope>IDENTIFICATION</scope>
</reference>
<feature type="transmembrane region" description="Helical" evidence="2">
    <location>
        <begin position="6"/>
        <end position="28"/>
    </location>
</feature>
<protein>
    <submittedName>
        <fullName evidence="4">Uncharacterized protein</fullName>
    </submittedName>
</protein>
<accession>A0A914NXG6</accession>
<dbReference type="AlphaFoldDB" id="A0A914NXG6"/>
<dbReference type="WBParaSite" id="PDA_v2.g10153.t1">
    <property type="protein sequence ID" value="PDA_v2.g10153.t1"/>
    <property type="gene ID" value="PDA_v2.g10153"/>
</dbReference>
<keyword evidence="2" id="KW-0812">Transmembrane</keyword>
<sequence length="172" mass="18480">MEFLQPLFFAIITFSQFTVIITSIIFCAKLLKSPKKNENQPTQSMASRGSVGPDGKPLTQPTPSATGAAPTTPETKKPDEAAAGGAKQSDEKKPDEAPTGSGTKKPDEKKPDAETPKSGVKKSEKKEDLPKKNDLDQSKGKQKKEDEGDGEGYENCNEMTPSQLAKIANEVK</sequence>